<dbReference type="RefSeq" id="WP_268380428.1">
    <property type="nucleotide sequence ID" value="NZ_JAPQTC020000004.1"/>
</dbReference>
<reference evidence="1" key="1">
    <citation type="submission" date="2023-08" db="EMBL/GenBank/DDBJ databases">
        <title>Study of Resistomes in environmental pathogenic environmental.</title>
        <authorList>
            <person name="Bhattacharjee A."/>
            <person name="Singh A.K."/>
        </authorList>
    </citation>
    <scope>NUCLEOTIDE SEQUENCE</scope>
    <source>
        <strain evidence="1">S1</strain>
    </source>
</reference>
<protein>
    <submittedName>
        <fullName evidence="1">Uncharacterized protein</fullName>
    </submittedName>
</protein>
<gene>
    <name evidence="1" type="ORF">OYC61_014100</name>
</gene>
<organism evidence="1 2">
    <name type="scientific">Alcaligenes nematophilus</name>
    <dbReference type="NCBI Taxonomy" id="2994643"/>
    <lineage>
        <taxon>Bacteria</taxon>
        <taxon>Pseudomonadati</taxon>
        <taxon>Pseudomonadota</taxon>
        <taxon>Betaproteobacteria</taxon>
        <taxon>Burkholderiales</taxon>
        <taxon>Alcaligenaceae</taxon>
        <taxon>Alcaligenes</taxon>
    </lineage>
</organism>
<evidence type="ECO:0000313" key="1">
    <source>
        <dbReference type="EMBL" id="MDT8505432.1"/>
    </source>
</evidence>
<evidence type="ECO:0000313" key="2">
    <source>
        <dbReference type="Proteomes" id="UP001074635"/>
    </source>
</evidence>
<sequence>MTQKLLMPLQELPLDQNGWRCHPDLPQFEEGQEQEFGEYLRQQGLRYALHSLENDTSPENDKIATDYFEHGSSDFSGWNPLPPHGDGWFLISIHDTEDGPVAMWVTREPEQSR</sequence>
<keyword evidence="2" id="KW-1185">Reference proteome</keyword>
<dbReference type="Proteomes" id="UP001074635">
    <property type="component" value="Unassembled WGS sequence"/>
</dbReference>
<accession>A0ABU3MV47</accession>
<proteinExistence type="predicted"/>
<name>A0ABU3MV47_9BURK</name>
<dbReference type="EMBL" id="JAPQTC020000004">
    <property type="protein sequence ID" value="MDT8505432.1"/>
    <property type="molecule type" value="Genomic_DNA"/>
</dbReference>
<comment type="caution">
    <text evidence="1">The sequence shown here is derived from an EMBL/GenBank/DDBJ whole genome shotgun (WGS) entry which is preliminary data.</text>
</comment>